<accession>A0AAD8E3U6</accession>
<proteinExistence type="predicted"/>
<name>A0AAD8E3U6_DIPPU</name>
<keyword evidence="3" id="KW-1185">Reference proteome</keyword>
<evidence type="ECO:0000256" key="1">
    <source>
        <dbReference type="SAM" id="MobiDB-lite"/>
    </source>
</evidence>
<feature type="region of interest" description="Disordered" evidence="1">
    <location>
        <begin position="57"/>
        <end position="97"/>
    </location>
</feature>
<dbReference type="EMBL" id="JASPKZ010009802">
    <property type="protein sequence ID" value="KAJ9576265.1"/>
    <property type="molecule type" value="Genomic_DNA"/>
</dbReference>
<protein>
    <submittedName>
        <fullName evidence="2">Uncharacterized protein</fullName>
    </submittedName>
</protein>
<reference evidence="2" key="2">
    <citation type="submission" date="2023-05" db="EMBL/GenBank/DDBJ databases">
        <authorList>
            <person name="Fouks B."/>
        </authorList>
    </citation>
    <scope>NUCLEOTIDE SEQUENCE</scope>
    <source>
        <strain evidence="2">Stay&amp;Tobe</strain>
        <tissue evidence="2">Testes</tissue>
    </source>
</reference>
<dbReference type="Proteomes" id="UP001233999">
    <property type="component" value="Unassembled WGS sequence"/>
</dbReference>
<organism evidence="2 3">
    <name type="scientific">Diploptera punctata</name>
    <name type="common">Pacific beetle cockroach</name>
    <dbReference type="NCBI Taxonomy" id="6984"/>
    <lineage>
        <taxon>Eukaryota</taxon>
        <taxon>Metazoa</taxon>
        <taxon>Ecdysozoa</taxon>
        <taxon>Arthropoda</taxon>
        <taxon>Hexapoda</taxon>
        <taxon>Insecta</taxon>
        <taxon>Pterygota</taxon>
        <taxon>Neoptera</taxon>
        <taxon>Polyneoptera</taxon>
        <taxon>Dictyoptera</taxon>
        <taxon>Blattodea</taxon>
        <taxon>Blaberoidea</taxon>
        <taxon>Blaberidae</taxon>
        <taxon>Diplopterinae</taxon>
        <taxon>Diploptera</taxon>
    </lineage>
</organism>
<evidence type="ECO:0000313" key="2">
    <source>
        <dbReference type="EMBL" id="KAJ9576265.1"/>
    </source>
</evidence>
<sequence length="149" mass="16786">MRQAVIVNLLVEYFGVSQDVPTGEERVIYEHIKKRLTEEDKVIAEVTILLIDEEATNKESDNAMTVSEEETSPAADFQGSSSSSYQPSPPRKRKTTFPEGYLADACKIWTKQPREKDVNVDPHLCRPGLAIDMTPRLKFTSVGTEKKNQ</sequence>
<reference evidence="2" key="1">
    <citation type="journal article" date="2023" name="IScience">
        <title>Live-bearing cockroach genome reveals convergent evolutionary mechanisms linked to viviparity in insects and beyond.</title>
        <authorList>
            <person name="Fouks B."/>
            <person name="Harrison M.C."/>
            <person name="Mikhailova A.A."/>
            <person name="Marchal E."/>
            <person name="English S."/>
            <person name="Carruthers M."/>
            <person name="Jennings E.C."/>
            <person name="Chiamaka E.L."/>
            <person name="Frigard R.A."/>
            <person name="Pippel M."/>
            <person name="Attardo G.M."/>
            <person name="Benoit J.B."/>
            <person name="Bornberg-Bauer E."/>
            <person name="Tobe S.S."/>
        </authorList>
    </citation>
    <scope>NUCLEOTIDE SEQUENCE</scope>
    <source>
        <strain evidence="2">Stay&amp;Tobe</strain>
    </source>
</reference>
<gene>
    <name evidence="2" type="ORF">L9F63_006864</name>
</gene>
<feature type="non-terminal residue" evidence="2">
    <location>
        <position position="149"/>
    </location>
</feature>
<evidence type="ECO:0000313" key="3">
    <source>
        <dbReference type="Proteomes" id="UP001233999"/>
    </source>
</evidence>
<dbReference type="AlphaFoldDB" id="A0AAD8E3U6"/>
<comment type="caution">
    <text evidence="2">The sequence shown here is derived from an EMBL/GenBank/DDBJ whole genome shotgun (WGS) entry which is preliminary data.</text>
</comment>